<keyword evidence="12" id="KW-1185">Reference proteome</keyword>
<dbReference type="InterPro" id="IPR025662">
    <property type="entry name" value="Sigma_54_int_dom_ATP-bd_1"/>
</dbReference>
<evidence type="ECO:0000313" key="12">
    <source>
        <dbReference type="Proteomes" id="UP000192783"/>
    </source>
</evidence>
<feature type="domain" description="Response regulatory" evidence="10">
    <location>
        <begin position="3"/>
        <end position="117"/>
    </location>
</feature>
<dbReference type="PROSITE" id="PS00688">
    <property type="entry name" value="SIGMA54_INTERACT_3"/>
    <property type="match status" value="1"/>
</dbReference>
<dbReference type="AlphaFoldDB" id="A0A1W1XP30"/>
<dbReference type="EMBL" id="FWXF01000012">
    <property type="protein sequence ID" value="SMC25271.1"/>
    <property type="molecule type" value="Genomic_DNA"/>
</dbReference>
<dbReference type="OrthoDB" id="9814761at2"/>
<feature type="domain" description="Sigma-54 factor interaction" evidence="9">
    <location>
        <begin position="140"/>
        <end position="370"/>
    </location>
</feature>
<dbReference type="Gene3D" id="1.10.10.60">
    <property type="entry name" value="Homeodomain-like"/>
    <property type="match status" value="1"/>
</dbReference>
<dbReference type="Gene3D" id="3.40.50.300">
    <property type="entry name" value="P-loop containing nucleotide triphosphate hydrolases"/>
    <property type="match status" value="1"/>
</dbReference>
<keyword evidence="1 8" id="KW-0597">Phosphoprotein</keyword>
<gene>
    <name evidence="11" type="ORF">SAMN02746041_02278</name>
</gene>
<evidence type="ECO:0000256" key="6">
    <source>
        <dbReference type="ARBA" id="ARBA00023125"/>
    </source>
</evidence>
<dbReference type="InterPro" id="IPR025944">
    <property type="entry name" value="Sigma_54_int_dom_CS"/>
</dbReference>
<proteinExistence type="predicted"/>
<organism evidence="11 12">
    <name type="scientific">Desulfacinum hydrothermale DSM 13146</name>
    <dbReference type="NCBI Taxonomy" id="1121390"/>
    <lineage>
        <taxon>Bacteria</taxon>
        <taxon>Pseudomonadati</taxon>
        <taxon>Thermodesulfobacteriota</taxon>
        <taxon>Syntrophobacteria</taxon>
        <taxon>Syntrophobacterales</taxon>
        <taxon>Syntrophobacteraceae</taxon>
        <taxon>Desulfacinum</taxon>
    </lineage>
</organism>
<dbReference type="PROSITE" id="PS00676">
    <property type="entry name" value="SIGMA54_INTERACT_2"/>
    <property type="match status" value="1"/>
</dbReference>
<dbReference type="PRINTS" id="PR01590">
    <property type="entry name" value="HTHFIS"/>
</dbReference>
<dbReference type="InterPro" id="IPR002197">
    <property type="entry name" value="HTH_Fis"/>
</dbReference>
<dbReference type="STRING" id="1121390.SAMN02746041_02278"/>
<dbReference type="GO" id="GO:0006355">
    <property type="term" value="P:regulation of DNA-templated transcription"/>
    <property type="evidence" value="ECO:0007669"/>
    <property type="project" value="InterPro"/>
</dbReference>
<dbReference type="SUPFAM" id="SSF46689">
    <property type="entry name" value="Homeodomain-like"/>
    <property type="match status" value="1"/>
</dbReference>
<dbReference type="Pfam" id="PF02954">
    <property type="entry name" value="HTH_8"/>
    <property type="match status" value="1"/>
</dbReference>
<dbReference type="InterPro" id="IPR027417">
    <property type="entry name" value="P-loop_NTPase"/>
</dbReference>
<sequence length="459" mass="50895">MERILVVDDEPFICENLERILGEEGYWTRVASAGSEALELLSAQSVDLVLLDLNLPDMSGLDVLKEAKERDPSLLVIVITGYASVESAVQAIKAGAYDYLKKPFKADAIKLIVKLALVTQRLKREVDYLSGRHGGKGDPIVAESPQFRKVLDQVAEVAKHPETTVLITGESGTGKELVARRVHQLSERCKRPFLEVNCAALPESLLESELFGYEKGAFSGASRARAGLFEAAEGGTIFLDEIGDMDLGLQAKLLRVLEDKKVRRLGGTRNRAVDVRIVAATNSDLHRAVQEKRFREDLYYRLNIFPIQLPPLRSRPADIEALAKFFLSQYAQKFGRRFARITPEAQDLFRRYSWPGNVRELKNVIGRICIMHDGQALDVDMVPREIAASVGSQALSREGGFDGVQATIDLEAEVERFTRKLLEEALARSGGNISQAAKLLGIPRGTLRYKLEKYAISTG</sequence>
<dbReference type="Pfam" id="PF00158">
    <property type="entry name" value="Sigma54_activat"/>
    <property type="match status" value="1"/>
</dbReference>
<dbReference type="SMART" id="SM00382">
    <property type="entry name" value="AAA"/>
    <property type="match status" value="1"/>
</dbReference>
<dbReference type="SUPFAM" id="SSF52172">
    <property type="entry name" value="CheY-like"/>
    <property type="match status" value="1"/>
</dbReference>
<dbReference type="FunFam" id="3.40.50.2300:FF:000018">
    <property type="entry name" value="DNA-binding transcriptional regulator NtrC"/>
    <property type="match status" value="1"/>
</dbReference>
<dbReference type="Gene3D" id="1.10.8.60">
    <property type="match status" value="1"/>
</dbReference>
<evidence type="ECO:0000256" key="5">
    <source>
        <dbReference type="ARBA" id="ARBA00023015"/>
    </source>
</evidence>
<dbReference type="FunFam" id="3.40.50.300:FF:000006">
    <property type="entry name" value="DNA-binding transcriptional regulator NtrC"/>
    <property type="match status" value="1"/>
</dbReference>
<evidence type="ECO:0000259" key="9">
    <source>
        <dbReference type="PROSITE" id="PS50045"/>
    </source>
</evidence>
<evidence type="ECO:0000256" key="8">
    <source>
        <dbReference type="PROSITE-ProRule" id="PRU00169"/>
    </source>
</evidence>
<dbReference type="PANTHER" id="PTHR32071:SF113">
    <property type="entry name" value="ALGINATE BIOSYNTHESIS TRANSCRIPTIONAL REGULATORY PROTEIN ALGB"/>
    <property type="match status" value="1"/>
</dbReference>
<evidence type="ECO:0000256" key="2">
    <source>
        <dbReference type="ARBA" id="ARBA00022741"/>
    </source>
</evidence>
<dbReference type="Proteomes" id="UP000192783">
    <property type="component" value="Unassembled WGS sequence"/>
</dbReference>
<dbReference type="PROSITE" id="PS50045">
    <property type="entry name" value="SIGMA54_INTERACT_4"/>
    <property type="match status" value="1"/>
</dbReference>
<evidence type="ECO:0000313" key="11">
    <source>
        <dbReference type="EMBL" id="SMC25271.1"/>
    </source>
</evidence>
<dbReference type="GO" id="GO:0043565">
    <property type="term" value="F:sequence-specific DNA binding"/>
    <property type="evidence" value="ECO:0007669"/>
    <property type="project" value="InterPro"/>
</dbReference>
<dbReference type="SMART" id="SM00448">
    <property type="entry name" value="REC"/>
    <property type="match status" value="1"/>
</dbReference>
<dbReference type="PROSITE" id="PS50110">
    <property type="entry name" value="RESPONSE_REGULATORY"/>
    <property type="match status" value="1"/>
</dbReference>
<keyword evidence="6" id="KW-0238">DNA-binding</keyword>
<dbReference type="Gene3D" id="3.40.50.2300">
    <property type="match status" value="1"/>
</dbReference>
<protein>
    <submittedName>
        <fullName evidence="11">Two component, sigma54 specific, transcriptional regulator, Fis family</fullName>
    </submittedName>
</protein>
<evidence type="ECO:0000256" key="3">
    <source>
        <dbReference type="ARBA" id="ARBA00022840"/>
    </source>
</evidence>
<keyword evidence="5" id="KW-0805">Transcription regulation</keyword>
<dbReference type="Pfam" id="PF00072">
    <property type="entry name" value="Response_reg"/>
    <property type="match status" value="1"/>
</dbReference>
<dbReference type="GO" id="GO:0000160">
    <property type="term" value="P:phosphorelay signal transduction system"/>
    <property type="evidence" value="ECO:0007669"/>
    <property type="project" value="UniProtKB-KW"/>
</dbReference>
<reference evidence="11 12" key="1">
    <citation type="submission" date="2017-04" db="EMBL/GenBank/DDBJ databases">
        <authorList>
            <person name="Afonso C.L."/>
            <person name="Miller P.J."/>
            <person name="Scott M.A."/>
            <person name="Spackman E."/>
            <person name="Goraichik I."/>
            <person name="Dimitrov K.M."/>
            <person name="Suarez D.L."/>
            <person name="Swayne D.E."/>
        </authorList>
    </citation>
    <scope>NUCLEOTIDE SEQUENCE [LARGE SCALE GENOMIC DNA]</scope>
    <source>
        <strain evidence="11 12">DSM 13146</strain>
    </source>
</reference>
<evidence type="ECO:0000256" key="7">
    <source>
        <dbReference type="ARBA" id="ARBA00023163"/>
    </source>
</evidence>
<evidence type="ECO:0000256" key="4">
    <source>
        <dbReference type="ARBA" id="ARBA00023012"/>
    </source>
</evidence>
<evidence type="ECO:0000256" key="1">
    <source>
        <dbReference type="ARBA" id="ARBA00022553"/>
    </source>
</evidence>
<dbReference type="Pfam" id="PF25601">
    <property type="entry name" value="AAA_lid_14"/>
    <property type="match status" value="1"/>
</dbReference>
<keyword evidence="3" id="KW-0067">ATP-binding</keyword>
<dbReference type="InterPro" id="IPR003593">
    <property type="entry name" value="AAA+_ATPase"/>
</dbReference>
<dbReference type="InterPro" id="IPR002078">
    <property type="entry name" value="Sigma_54_int"/>
</dbReference>
<dbReference type="CDD" id="cd00009">
    <property type="entry name" value="AAA"/>
    <property type="match status" value="1"/>
</dbReference>
<evidence type="ECO:0000259" key="10">
    <source>
        <dbReference type="PROSITE" id="PS50110"/>
    </source>
</evidence>
<name>A0A1W1XP30_9BACT</name>
<dbReference type="InterPro" id="IPR011006">
    <property type="entry name" value="CheY-like_superfamily"/>
</dbReference>
<dbReference type="InterPro" id="IPR001789">
    <property type="entry name" value="Sig_transdc_resp-reg_receiver"/>
</dbReference>
<dbReference type="InterPro" id="IPR009057">
    <property type="entry name" value="Homeodomain-like_sf"/>
</dbReference>
<accession>A0A1W1XP30</accession>
<dbReference type="SUPFAM" id="SSF52540">
    <property type="entry name" value="P-loop containing nucleoside triphosphate hydrolases"/>
    <property type="match status" value="1"/>
</dbReference>
<dbReference type="GO" id="GO:0005524">
    <property type="term" value="F:ATP binding"/>
    <property type="evidence" value="ECO:0007669"/>
    <property type="project" value="UniProtKB-KW"/>
</dbReference>
<dbReference type="PANTHER" id="PTHR32071">
    <property type="entry name" value="TRANSCRIPTIONAL REGULATORY PROTEIN"/>
    <property type="match status" value="1"/>
</dbReference>
<keyword evidence="2" id="KW-0547">Nucleotide-binding</keyword>
<dbReference type="PROSITE" id="PS00675">
    <property type="entry name" value="SIGMA54_INTERACT_1"/>
    <property type="match status" value="1"/>
</dbReference>
<dbReference type="InterPro" id="IPR025943">
    <property type="entry name" value="Sigma_54_int_dom_ATP-bd_2"/>
</dbReference>
<feature type="modified residue" description="4-aspartylphosphate" evidence="8">
    <location>
        <position position="52"/>
    </location>
</feature>
<dbReference type="RefSeq" id="WP_084058002.1">
    <property type="nucleotide sequence ID" value="NZ_FWXF01000012.1"/>
</dbReference>
<keyword evidence="4" id="KW-0902">Two-component regulatory system</keyword>
<dbReference type="InterPro" id="IPR058031">
    <property type="entry name" value="AAA_lid_NorR"/>
</dbReference>
<keyword evidence="7" id="KW-0804">Transcription</keyword>